<protein>
    <submittedName>
        <fullName evidence="3">Response regulator receiver protein</fullName>
    </submittedName>
</protein>
<keyword evidence="1" id="KW-0597">Phosphoprotein</keyword>
<dbReference type="SUPFAM" id="SSF52540">
    <property type="entry name" value="P-loop containing nucleoside triphosphate hydrolases"/>
    <property type="match status" value="1"/>
</dbReference>
<evidence type="ECO:0000313" key="4">
    <source>
        <dbReference type="Proteomes" id="UP000000263"/>
    </source>
</evidence>
<keyword evidence="4" id="KW-1185">Reference proteome</keyword>
<dbReference type="GO" id="GO:0016887">
    <property type="term" value="F:ATP hydrolysis activity"/>
    <property type="evidence" value="ECO:0007669"/>
    <property type="project" value="TreeGrafter"/>
</dbReference>
<dbReference type="STRING" id="383372.Rcas_4154"/>
<dbReference type="eggNOG" id="COG4963">
    <property type="taxonomic scope" value="Bacteria"/>
</dbReference>
<dbReference type="Pfam" id="PF13614">
    <property type="entry name" value="AAA_31"/>
    <property type="match status" value="1"/>
</dbReference>
<dbReference type="OrthoDB" id="144620at2"/>
<dbReference type="HOGENOM" id="CLU_033160_3_1_0"/>
<name>A7NRI9_ROSCS</name>
<evidence type="ECO:0000259" key="2">
    <source>
        <dbReference type="PROSITE" id="PS50110"/>
    </source>
</evidence>
<dbReference type="PROSITE" id="PS50110">
    <property type="entry name" value="RESPONSE_REGULATORY"/>
    <property type="match status" value="1"/>
</dbReference>
<organism evidence="3 4">
    <name type="scientific">Roseiflexus castenholzii (strain DSM 13941 / HLO8)</name>
    <dbReference type="NCBI Taxonomy" id="383372"/>
    <lineage>
        <taxon>Bacteria</taxon>
        <taxon>Bacillati</taxon>
        <taxon>Chloroflexota</taxon>
        <taxon>Chloroflexia</taxon>
        <taxon>Chloroflexales</taxon>
        <taxon>Roseiflexineae</taxon>
        <taxon>Roseiflexaceae</taxon>
        <taxon>Roseiflexus</taxon>
    </lineage>
</organism>
<accession>A7NRI9</accession>
<reference evidence="3 4" key="1">
    <citation type="submission" date="2007-08" db="EMBL/GenBank/DDBJ databases">
        <title>Complete sequence of Roseiflexus castenholzii DSM 13941.</title>
        <authorList>
            <consortium name="US DOE Joint Genome Institute"/>
            <person name="Copeland A."/>
            <person name="Lucas S."/>
            <person name="Lapidus A."/>
            <person name="Barry K."/>
            <person name="Glavina del Rio T."/>
            <person name="Dalin E."/>
            <person name="Tice H."/>
            <person name="Pitluck S."/>
            <person name="Thompson L.S."/>
            <person name="Brettin T."/>
            <person name="Bruce D."/>
            <person name="Detter J.C."/>
            <person name="Han C."/>
            <person name="Tapia R."/>
            <person name="Schmutz J."/>
            <person name="Larimer F."/>
            <person name="Land M."/>
            <person name="Hauser L."/>
            <person name="Kyrpides N."/>
            <person name="Mikhailova N."/>
            <person name="Bryant D.A."/>
            <person name="Hanada S."/>
            <person name="Tsukatani Y."/>
            <person name="Richardson P."/>
        </authorList>
    </citation>
    <scope>NUCLEOTIDE SEQUENCE [LARGE SCALE GENOMIC DNA]</scope>
    <source>
        <strain evidence="4">DSM 13941 / HLO8</strain>
    </source>
</reference>
<sequence>MAVNTRIHVVIVTAPERLDQEWIGRLAAEPDIARVDRVAATTAGFELIQQTRPDLVIVDRDTDQAEQLIRQVFTTLPATICIAVTARVDTATLRRLVAVGARDVLGRPIQYAELSQSIRTLLDTETDRRARALVTLNGNRPQMRGKLVVVISPKGGSGTTTIAANLAVGLRQVSASRVLLADCCLQFGDAGVHLNLWSKHTLVDFIDHLDDIDDAMIGSVVQQHESGTHVLLAPNTPDAAGDISGEQISRLIDALLERYSYVVADTWSFLDDITATLVSKANETLVVTTPEVPSLKNVKRFLEFIQREGLTHGRITLVINRFPSVDGIALDDVKQHLRHPIGANIPSEGRLVTHSVNRGIPIVISHPESWVGQSLLKLAAHIAGEQVATLSLAPSRSRAKGLAGLIERRGFFGFARRET</sequence>
<dbReference type="InterPro" id="IPR011006">
    <property type="entry name" value="CheY-like_superfamily"/>
</dbReference>
<dbReference type="InterPro" id="IPR050625">
    <property type="entry name" value="ParA/MinD_ATPase"/>
</dbReference>
<dbReference type="GO" id="GO:0009898">
    <property type="term" value="C:cytoplasmic side of plasma membrane"/>
    <property type="evidence" value="ECO:0007669"/>
    <property type="project" value="TreeGrafter"/>
</dbReference>
<dbReference type="RefSeq" id="WP_012122606.1">
    <property type="nucleotide sequence ID" value="NC_009767.1"/>
</dbReference>
<proteinExistence type="predicted"/>
<dbReference type="InterPro" id="IPR027417">
    <property type="entry name" value="P-loop_NTPase"/>
</dbReference>
<dbReference type="PANTHER" id="PTHR43384:SF13">
    <property type="entry name" value="SLR0110 PROTEIN"/>
    <property type="match status" value="1"/>
</dbReference>
<feature type="modified residue" description="4-aspartylphosphate" evidence="1">
    <location>
        <position position="59"/>
    </location>
</feature>
<dbReference type="GO" id="GO:0051782">
    <property type="term" value="P:negative regulation of cell division"/>
    <property type="evidence" value="ECO:0007669"/>
    <property type="project" value="TreeGrafter"/>
</dbReference>
<dbReference type="GO" id="GO:0005829">
    <property type="term" value="C:cytosol"/>
    <property type="evidence" value="ECO:0007669"/>
    <property type="project" value="TreeGrafter"/>
</dbReference>
<dbReference type="Gene3D" id="3.40.50.2300">
    <property type="match status" value="1"/>
</dbReference>
<gene>
    <name evidence="3" type="ordered locus">Rcas_4154</name>
</gene>
<dbReference type="SUPFAM" id="SSF52172">
    <property type="entry name" value="CheY-like"/>
    <property type="match status" value="1"/>
</dbReference>
<dbReference type="AlphaFoldDB" id="A7NRI9"/>
<dbReference type="InterPro" id="IPR025669">
    <property type="entry name" value="AAA_dom"/>
</dbReference>
<dbReference type="Proteomes" id="UP000000263">
    <property type="component" value="Chromosome"/>
</dbReference>
<dbReference type="PANTHER" id="PTHR43384">
    <property type="entry name" value="SEPTUM SITE-DETERMINING PROTEIN MIND HOMOLOG, CHLOROPLASTIC-RELATED"/>
    <property type="match status" value="1"/>
</dbReference>
<evidence type="ECO:0000313" key="3">
    <source>
        <dbReference type="EMBL" id="ABU60185.1"/>
    </source>
</evidence>
<feature type="domain" description="Response regulatory" evidence="2">
    <location>
        <begin position="8"/>
        <end position="122"/>
    </location>
</feature>
<dbReference type="EMBL" id="CP000804">
    <property type="protein sequence ID" value="ABU60185.1"/>
    <property type="molecule type" value="Genomic_DNA"/>
</dbReference>
<dbReference type="eggNOG" id="COG2197">
    <property type="taxonomic scope" value="Bacteria"/>
</dbReference>
<evidence type="ECO:0000256" key="1">
    <source>
        <dbReference type="PROSITE-ProRule" id="PRU00169"/>
    </source>
</evidence>
<dbReference type="Gene3D" id="3.40.50.300">
    <property type="entry name" value="P-loop containing nucleotide triphosphate hydrolases"/>
    <property type="match status" value="1"/>
</dbReference>
<dbReference type="InterPro" id="IPR001789">
    <property type="entry name" value="Sig_transdc_resp-reg_receiver"/>
</dbReference>
<dbReference type="GO" id="GO:0000160">
    <property type="term" value="P:phosphorelay signal transduction system"/>
    <property type="evidence" value="ECO:0007669"/>
    <property type="project" value="InterPro"/>
</dbReference>
<dbReference type="GO" id="GO:0005524">
    <property type="term" value="F:ATP binding"/>
    <property type="evidence" value="ECO:0007669"/>
    <property type="project" value="TreeGrafter"/>
</dbReference>
<dbReference type="KEGG" id="rca:Rcas_4154"/>